<name>A0A8H7ZVM0_9FUNG</name>
<feature type="region of interest" description="Disordered" evidence="1">
    <location>
        <begin position="49"/>
        <end position="75"/>
    </location>
</feature>
<feature type="region of interest" description="Disordered" evidence="1">
    <location>
        <begin position="250"/>
        <end position="277"/>
    </location>
</feature>
<feature type="compositionally biased region" description="Polar residues" evidence="1">
    <location>
        <begin position="124"/>
        <end position="145"/>
    </location>
</feature>
<keyword evidence="3" id="KW-1185">Reference proteome</keyword>
<evidence type="ECO:0000256" key="1">
    <source>
        <dbReference type="SAM" id="MobiDB-lite"/>
    </source>
</evidence>
<feature type="compositionally biased region" description="Polar residues" evidence="1">
    <location>
        <begin position="255"/>
        <end position="270"/>
    </location>
</feature>
<accession>A0A8H7ZVM0</accession>
<dbReference type="EMBL" id="JAEFCI010005953">
    <property type="protein sequence ID" value="KAG5459994.1"/>
    <property type="molecule type" value="Genomic_DNA"/>
</dbReference>
<feature type="region of interest" description="Disordered" evidence="1">
    <location>
        <begin position="90"/>
        <end position="145"/>
    </location>
</feature>
<sequence length="629" mass="66640">MSWGSSEEQLLTKNRSPLAAAVAVGRSSPPGNLGAPVLGRVVDVASPPSELHLGGGEAEQYTFTGAPKPQVRRQHSLPRRIAAPFERPIARARSPLQTAVHRGWHRASGSPDSPSWRRKRSETSEGSTDGNTVMNGDGYSSSSDELTCVTRPHRRRSPPAAVVAALNGVVADCSAVGRTEPVTAPAVRTSWPSAGLPTPKPGSSAAVGRGNDTDARPPIPPVDAPPLFTFGTPSASPVFNSFDASTASSGAASPTVWNSGSPSFPTSPSLRSLPGSPFNNSLRNSSLSDPAWTASLSSLDEGKNYTRPSQHIRRNRSPSLVGHTHIRSVTRRSSLLPKTKCINRILSVLDVCEKICALRCGFIHGFRVRGRFLPHVLNTPFGRTQEEARPIENELAREREANEAIKQETKLRIDECMGESVQPWSVSLKDIPPVSSYSQLKRNPDMDVILAMRTDAFADSVGISLYAELAPLDCAVKAERCERAALVRKYSRHILSVNERTTCLSAVASDERVELSGAMKRRAVSPAVNNATAGTVVQSSSASCSVAGTPCSSASSETSPPLPPLDGGTVGLAVPPMNMTGPYEFAAAAGTGGAEGRTNTTAGTSGRKDSMKIVNVHGASRSLARMRLE</sequence>
<evidence type="ECO:0000313" key="2">
    <source>
        <dbReference type="EMBL" id="KAG5459994.1"/>
    </source>
</evidence>
<proteinExistence type="predicted"/>
<organism evidence="2 3">
    <name type="scientific">Olpidium bornovanus</name>
    <dbReference type="NCBI Taxonomy" id="278681"/>
    <lineage>
        <taxon>Eukaryota</taxon>
        <taxon>Fungi</taxon>
        <taxon>Fungi incertae sedis</taxon>
        <taxon>Olpidiomycota</taxon>
        <taxon>Olpidiomycotina</taxon>
        <taxon>Olpidiomycetes</taxon>
        <taxon>Olpidiales</taxon>
        <taxon>Olpidiaceae</taxon>
        <taxon>Olpidium</taxon>
    </lineage>
</organism>
<dbReference type="Proteomes" id="UP000673691">
    <property type="component" value="Unassembled WGS sequence"/>
</dbReference>
<dbReference type="AlphaFoldDB" id="A0A8H7ZVM0"/>
<evidence type="ECO:0000313" key="3">
    <source>
        <dbReference type="Proteomes" id="UP000673691"/>
    </source>
</evidence>
<comment type="caution">
    <text evidence="2">The sequence shown here is derived from an EMBL/GenBank/DDBJ whole genome shotgun (WGS) entry which is preliminary data.</text>
</comment>
<feature type="region of interest" description="Disordered" evidence="1">
    <location>
        <begin position="188"/>
        <end position="219"/>
    </location>
</feature>
<reference evidence="2 3" key="1">
    <citation type="journal article" name="Sci. Rep.">
        <title>Genome-scale phylogenetic analyses confirm Olpidium as the closest living zoosporic fungus to the non-flagellated, terrestrial fungi.</title>
        <authorList>
            <person name="Chang Y."/>
            <person name="Rochon D."/>
            <person name="Sekimoto S."/>
            <person name="Wang Y."/>
            <person name="Chovatia M."/>
            <person name="Sandor L."/>
            <person name="Salamov A."/>
            <person name="Grigoriev I.V."/>
            <person name="Stajich J.E."/>
            <person name="Spatafora J.W."/>
        </authorList>
    </citation>
    <scope>NUCLEOTIDE SEQUENCE [LARGE SCALE GENOMIC DNA]</scope>
    <source>
        <strain evidence="2">S191</strain>
    </source>
</reference>
<protein>
    <submittedName>
        <fullName evidence="2">Uncharacterized protein</fullName>
    </submittedName>
</protein>
<gene>
    <name evidence="2" type="ORF">BJ554DRAFT_8020</name>
</gene>